<dbReference type="InterPro" id="IPR051265">
    <property type="entry name" value="HIBADH-related_NP60_sf"/>
</dbReference>
<comment type="caution">
    <text evidence="2">The sequence shown here is derived from an EMBL/GenBank/DDBJ whole genome shotgun (WGS) entry which is preliminary data.</text>
</comment>
<reference evidence="2 3" key="1">
    <citation type="submission" date="2016-11" db="EMBL/GenBank/DDBJ databases">
        <title>Paenibacillus species isolates.</title>
        <authorList>
            <person name="Beno S.M."/>
        </authorList>
    </citation>
    <scope>NUCLEOTIDE SEQUENCE [LARGE SCALE GENOMIC DNA]</scope>
    <source>
        <strain evidence="2 3">FSL H8-0246</strain>
    </source>
</reference>
<dbReference type="OrthoDB" id="9786703at2"/>
<protein>
    <submittedName>
        <fullName evidence="2">6-phosphogluconate dehydrogenase</fullName>
    </submittedName>
</protein>
<gene>
    <name evidence="2" type="ORF">BK131_26865</name>
</gene>
<dbReference type="SUPFAM" id="SSF51735">
    <property type="entry name" value="NAD(P)-binding Rossmann-fold domains"/>
    <property type="match status" value="1"/>
</dbReference>
<dbReference type="AlphaFoldDB" id="A0A1R1BHL8"/>
<name>A0A1R1BHL8_PAEAM</name>
<dbReference type="InterPro" id="IPR036291">
    <property type="entry name" value="NAD(P)-bd_dom_sf"/>
</dbReference>
<dbReference type="InterPro" id="IPR006115">
    <property type="entry name" value="6PGDH_NADP-bd"/>
</dbReference>
<dbReference type="PROSITE" id="PS00895">
    <property type="entry name" value="3_HYDROXYISOBUT_DH"/>
    <property type="match status" value="1"/>
</dbReference>
<dbReference type="Pfam" id="PF03446">
    <property type="entry name" value="NAD_binding_2"/>
    <property type="match status" value="1"/>
</dbReference>
<dbReference type="PANTHER" id="PTHR43580:SF2">
    <property type="entry name" value="CYTOKINE-LIKE NUCLEAR FACTOR N-PAC"/>
    <property type="match status" value="1"/>
</dbReference>
<dbReference type="GO" id="GO:0016491">
    <property type="term" value="F:oxidoreductase activity"/>
    <property type="evidence" value="ECO:0007669"/>
    <property type="project" value="InterPro"/>
</dbReference>
<evidence type="ECO:0000313" key="2">
    <source>
        <dbReference type="EMBL" id="OMF07235.1"/>
    </source>
</evidence>
<feature type="non-terminal residue" evidence="2">
    <location>
        <position position="112"/>
    </location>
</feature>
<evidence type="ECO:0000313" key="3">
    <source>
        <dbReference type="Proteomes" id="UP000187134"/>
    </source>
</evidence>
<organism evidence="2 3">
    <name type="scientific">Paenibacillus amylolyticus</name>
    <dbReference type="NCBI Taxonomy" id="1451"/>
    <lineage>
        <taxon>Bacteria</taxon>
        <taxon>Bacillati</taxon>
        <taxon>Bacillota</taxon>
        <taxon>Bacilli</taxon>
        <taxon>Bacillales</taxon>
        <taxon>Paenibacillaceae</taxon>
        <taxon>Paenibacillus</taxon>
    </lineage>
</organism>
<dbReference type="EMBL" id="MRTJ01000020">
    <property type="protein sequence ID" value="OMF07235.1"/>
    <property type="molecule type" value="Genomic_DNA"/>
</dbReference>
<dbReference type="PANTHER" id="PTHR43580">
    <property type="entry name" value="OXIDOREDUCTASE GLYR1-RELATED"/>
    <property type="match status" value="1"/>
</dbReference>
<dbReference type="GO" id="GO:0016054">
    <property type="term" value="P:organic acid catabolic process"/>
    <property type="evidence" value="ECO:0007669"/>
    <property type="project" value="UniProtKB-ARBA"/>
</dbReference>
<evidence type="ECO:0000259" key="1">
    <source>
        <dbReference type="Pfam" id="PF03446"/>
    </source>
</evidence>
<accession>A0A1R1BHL8</accession>
<sequence>MQPMKVSFIGLGNMGLPMAQNLLKAGYDVVIFNRTPEKAEPLIKQGARYVQTPLEAAKESNLVITMLSDDDALREIVEGPTGVLNGLSENGIHVSASTISVDLARKLSALHA</sequence>
<proteinExistence type="predicted"/>
<dbReference type="Proteomes" id="UP000187134">
    <property type="component" value="Unassembled WGS sequence"/>
</dbReference>
<dbReference type="GO" id="GO:0050661">
    <property type="term" value="F:NADP binding"/>
    <property type="evidence" value="ECO:0007669"/>
    <property type="project" value="InterPro"/>
</dbReference>
<dbReference type="InterPro" id="IPR002204">
    <property type="entry name" value="3-OH-isobutyrate_DH-rel_CS"/>
</dbReference>
<feature type="domain" description="6-phosphogluconate dehydrogenase NADP-binding" evidence="1">
    <location>
        <begin position="5"/>
        <end position="109"/>
    </location>
</feature>
<dbReference type="Gene3D" id="3.40.50.720">
    <property type="entry name" value="NAD(P)-binding Rossmann-like Domain"/>
    <property type="match status" value="1"/>
</dbReference>